<name>A0A2S4LTB7_9BURK</name>
<evidence type="ECO:0000313" key="1">
    <source>
        <dbReference type="EMBL" id="POR45701.1"/>
    </source>
</evidence>
<dbReference type="EMBL" id="PQGA01000030">
    <property type="protein sequence ID" value="POR45701.1"/>
    <property type="molecule type" value="Genomic_DNA"/>
</dbReference>
<protein>
    <submittedName>
        <fullName evidence="1">Uncharacterized protein</fullName>
    </submittedName>
</protein>
<sequence>MTLPGFLSTAIEQGIYLVVGYVDITRSDHAAFSHPNSAIGIRRLHMGHEARDRSPITSNDDFYLSPRLDVLDQAGKAQASL</sequence>
<proteinExistence type="predicted"/>
<dbReference type="RefSeq" id="WP_167401368.1">
    <property type="nucleotide sequence ID" value="NZ_PQGA01000030.1"/>
</dbReference>
<dbReference type="Proteomes" id="UP000237381">
    <property type="component" value="Unassembled WGS sequence"/>
</dbReference>
<dbReference type="AlphaFoldDB" id="A0A2S4LTB7"/>
<gene>
    <name evidence="1" type="ORF">B0G62_13027</name>
</gene>
<evidence type="ECO:0000313" key="2">
    <source>
        <dbReference type="Proteomes" id="UP000237381"/>
    </source>
</evidence>
<comment type="caution">
    <text evidence="1">The sequence shown here is derived from an EMBL/GenBank/DDBJ whole genome shotgun (WGS) entry which is preliminary data.</text>
</comment>
<reference evidence="1 2" key="1">
    <citation type="submission" date="2018-01" db="EMBL/GenBank/DDBJ databases">
        <title>Genomic Encyclopedia of Type Strains, Phase III (KMG-III): the genomes of soil and plant-associated and newly described type strains.</title>
        <authorList>
            <person name="Whitman W."/>
        </authorList>
    </citation>
    <scope>NUCLEOTIDE SEQUENCE [LARGE SCALE GENOMIC DNA]</scope>
    <source>
        <strain evidence="1 2">JCM 18070</strain>
    </source>
</reference>
<organism evidence="1 2">
    <name type="scientific">Paraburkholderia eburnea</name>
    <dbReference type="NCBI Taxonomy" id="1189126"/>
    <lineage>
        <taxon>Bacteria</taxon>
        <taxon>Pseudomonadati</taxon>
        <taxon>Pseudomonadota</taxon>
        <taxon>Betaproteobacteria</taxon>
        <taxon>Burkholderiales</taxon>
        <taxon>Burkholderiaceae</taxon>
        <taxon>Paraburkholderia</taxon>
    </lineage>
</organism>
<keyword evidence="2" id="KW-1185">Reference proteome</keyword>
<accession>A0A2S4LTB7</accession>